<dbReference type="SUPFAM" id="SSF103473">
    <property type="entry name" value="MFS general substrate transporter"/>
    <property type="match status" value="1"/>
</dbReference>
<evidence type="ECO:0000313" key="8">
    <source>
        <dbReference type="Proteomes" id="UP000663852"/>
    </source>
</evidence>
<dbReference type="InterPro" id="IPR011701">
    <property type="entry name" value="MFS"/>
</dbReference>
<evidence type="ECO:0000256" key="4">
    <source>
        <dbReference type="SAM" id="Phobius"/>
    </source>
</evidence>
<evidence type="ECO:0008006" key="9">
    <source>
        <dbReference type="Google" id="ProtNLM"/>
    </source>
</evidence>
<feature type="transmembrane region" description="Helical" evidence="4">
    <location>
        <begin position="319"/>
        <end position="339"/>
    </location>
</feature>
<evidence type="ECO:0000313" key="7">
    <source>
        <dbReference type="Proteomes" id="UP000663828"/>
    </source>
</evidence>
<feature type="transmembrane region" description="Helical" evidence="4">
    <location>
        <begin position="57"/>
        <end position="78"/>
    </location>
</feature>
<evidence type="ECO:0000313" key="6">
    <source>
        <dbReference type="EMBL" id="CAF1492295.1"/>
    </source>
</evidence>
<evidence type="ECO:0000313" key="5">
    <source>
        <dbReference type="EMBL" id="CAF1271430.1"/>
    </source>
</evidence>
<name>A0A815BSX2_ADIRI</name>
<keyword evidence="7" id="KW-1185">Reference proteome</keyword>
<proteinExistence type="predicted"/>
<dbReference type="Gene3D" id="1.20.1250.20">
    <property type="entry name" value="MFS general substrate transporter like domains"/>
    <property type="match status" value="1"/>
</dbReference>
<accession>A0A815BSX2</accession>
<sequence length="445" mass="49392">MCGEIIGPTMTILAHNIQVTFNGIATVLAFGSVGGLVTNIFCGIFQNFTANYPELMLTTAFLLTALLMSITPFIGSLWPMCMIFLLQGTAGSFANMGGTNLLIDMWKTRVATPLNIVHLGYGFGAIFANLLVRPFINTEDEYPQAFNTSIRFPYIISGFLCFLIGIGHLVVFLQKSPEREAEQTVVETVSLQCDTGNEQIKFSVYSPKTCGNGYFKYGLILSFLFIMYIFFVSGTDQVFAKFYFSFLTNDQFRMSSSSASWGVILYWLSYSIGRLISAILSIFLPVYVCLTITWCGGLILAVVWNVYVWVFGLTMEGLFILGSLTGLIIAPLFPLSFAWFTQNLNLIPPLLGALLCACGLGSLTLQKIAGILMDVNQNHFPTLLTGSIAVTMMLFIVSNLVIFCHKRTVKTRRNSLINEDEDGQNMADYLKDYNNVRKNSIILSF</sequence>
<dbReference type="EMBL" id="CAJNOJ010000193">
    <property type="protein sequence ID" value="CAF1271430.1"/>
    <property type="molecule type" value="Genomic_DNA"/>
</dbReference>
<feature type="transmembrane region" description="Helical" evidence="4">
    <location>
        <begin position="23"/>
        <end position="45"/>
    </location>
</feature>
<organism evidence="5 8">
    <name type="scientific">Adineta ricciae</name>
    <name type="common">Rotifer</name>
    <dbReference type="NCBI Taxonomy" id="249248"/>
    <lineage>
        <taxon>Eukaryota</taxon>
        <taxon>Metazoa</taxon>
        <taxon>Spiralia</taxon>
        <taxon>Gnathifera</taxon>
        <taxon>Rotifera</taxon>
        <taxon>Eurotatoria</taxon>
        <taxon>Bdelloidea</taxon>
        <taxon>Adinetida</taxon>
        <taxon>Adinetidae</taxon>
        <taxon>Adineta</taxon>
    </lineage>
</organism>
<dbReference type="GO" id="GO:0022857">
    <property type="term" value="F:transmembrane transporter activity"/>
    <property type="evidence" value="ECO:0007669"/>
    <property type="project" value="InterPro"/>
</dbReference>
<keyword evidence="2 4" id="KW-1133">Transmembrane helix</keyword>
<reference evidence="5" key="1">
    <citation type="submission" date="2021-02" db="EMBL/GenBank/DDBJ databases">
        <authorList>
            <person name="Nowell W R."/>
        </authorList>
    </citation>
    <scope>NUCLEOTIDE SEQUENCE</scope>
</reference>
<dbReference type="InterPro" id="IPR036259">
    <property type="entry name" value="MFS_trans_sf"/>
</dbReference>
<evidence type="ECO:0000256" key="1">
    <source>
        <dbReference type="ARBA" id="ARBA00022692"/>
    </source>
</evidence>
<comment type="caution">
    <text evidence="5">The sequence shown here is derived from an EMBL/GenBank/DDBJ whole genome shotgun (WGS) entry which is preliminary data.</text>
</comment>
<dbReference type="PANTHER" id="PTHR23121">
    <property type="entry name" value="SODIUM-DEPENDENT GLUCOSE TRANSPORTER 1"/>
    <property type="match status" value="1"/>
</dbReference>
<dbReference type="Pfam" id="PF07690">
    <property type="entry name" value="MFS_1"/>
    <property type="match status" value="1"/>
</dbReference>
<keyword evidence="1 4" id="KW-0812">Transmembrane</keyword>
<feature type="transmembrane region" description="Helical" evidence="4">
    <location>
        <begin position="383"/>
        <end position="404"/>
    </location>
</feature>
<dbReference type="Proteomes" id="UP000663828">
    <property type="component" value="Unassembled WGS sequence"/>
</dbReference>
<dbReference type="Proteomes" id="UP000663852">
    <property type="component" value="Unassembled WGS sequence"/>
</dbReference>
<gene>
    <name evidence="5" type="ORF">EDS130_LOCUS29051</name>
    <name evidence="6" type="ORF">XAT740_LOCUS39156</name>
</gene>
<feature type="transmembrane region" description="Helical" evidence="4">
    <location>
        <begin position="115"/>
        <end position="132"/>
    </location>
</feature>
<evidence type="ECO:0000256" key="2">
    <source>
        <dbReference type="ARBA" id="ARBA00022989"/>
    </source>
</evidence>
<dbReference type="AlphaFoldDB" id="A0A815BSX2"/>
<evidence type="ECO:0000256" key="3">
    <source>
        <dbReference type="ARBA" id="ARBA00023136"/>
    </source>
</evidence>
<dbReference type="EMBL" id="CAJNOR010004307">
    <property type="protein sequence ID" value="CAF1492295.1"/>
    <property type="molecule type" value="Genomic_DNA"/>
</dbReference>
<feature type="transmembrane region" description="Helical" evidence="4">
    <location>
        <begin position="214"/>
        <end position="232"/>
    </location>
</feature>
<dbReference type="PANTHER" id="PTHR23121:SF9">
    <property type="entry name" value="SODIUM-DEPENDENT GLUCOSE TRANSPORTER 1"/>
    <property type="match status" value="1"/>
</dbReference>
<dbReference type="OrthoDB" id="546893at2759"/>
<protein>
    <recommendedName>
        <fullName evidence="9">Sodium-dependent glucose transporter 1-like protein</fullName>
    </recommendedName>
</protein>
<keyword evidence="3 4" id="KW-0472">Membrane</keyword>
<feature type="transmembrane region" description="Helical" evidence="4">
    <location>
        <begin position="282"/>
        <end position="307"/>
    </location>
</feature>
<feature type="transmembrane region" description="Helical" evidence="4">
    <location>
        <begin position="152"/>
        <end position="173"/>
    </location>
</feature>
<feature type="transmembrane region" description="Helical" evidence="4">
    <location>
        <begin position="346"/>
        <end position="363"/>
    </location>
</feature>